<dbReference type="SUPFAM" id="SSF49373">
    <property type="entry name" value="Invasin/intimin cell-adhesion fragments"/>
    <property type="match status" value="1"/>
</dbReference>
<reference evidence="3 4" key="1">
    <citation type="submission" date="2023-07" db="EMBL/GenBank/DDBJ databases">
        <title>Sorghum-associated microbial communities from plants grown in Nebraska, USA.</title>
        <authorList>
            <person name="Schachtman D."/>
        </authorList>
    </citation>
    <scope>NUCLEOTIDE SEQUENCE [LARGE SCALE GENOMIC DNA]</scope>
    <source>
        <strain evidence="3 4">4129</strain>
    </source>
</reference>
<keyword evidence="1" id="KW-0732">Signal</keyword>
<evidence type="ECO:0000259" key="2">
    <source>
        <dbReference type="Pfam" id="PF02368"/>
    </source>
</evidence>
<name>A0ABU1Y1I0_9FLAO</name>
<dbReference type="RefSeq" id="WP_310276167.1">
    <property type="nucleotide sequence ID" value="NZ_JAVDWQ010000001.1"/>
</dbReference>
<comment type="caution">
    <text evidence="3">The sequence shown here is derived from an EMBL/GenBank/DDBJ whole genome shotgun (WGS) entry which is preliminary data.</text>
</comment>
<evidence type="ECO:0000313" key="4">
    <source>
        <dbReference type="Proteomes" id="UP001269081"/>
    </source>
</evidence>
<dbReference type="Gene3D" id="2.60.40.1080">
    <property type="match status" value="1"/>
</dbReference>
<dbReference type="Proteomes" id="UP001269081">
    <property type="component" value="Unassembled WGS sequence"/>
</dbReference>
<dbReference type="InterPro" id="IPR003343">
    <property type="entry name" value="Big_2"/>
</dbReference>
<proteinExistence type="predicted"/>
<dbReference type="EMBL" id="JAVDWQ010000001">
    <property type="protein sequence ID" value="MDR7208080.1"/>
    <property type="molecule type" value="Genomic_DNA"/>
</dbReference>
<sequence length="1318" mass="133821">MSRGTLIVMLLCFVISANAQYGPSDDFDGDGIVNSQDLDDDNDGILDTDECSNLILSGSFENVTTPAQGNNIGAIITPWVLVGLNQSNVILVDGPGPFVYGGGVSGWGPQSSADPGLANINTAQRYLDITNGSNDFYQSFTLTGSGTTILTYSGFFSSRNAAPGSLAPSTGTGSIRIVDGNGIAGVVRATTGNITVTNNTSWTFIEGTVSLPAGTYSYVVSMDDAMNFDNANLNGQCDTDNDGIPNKFDLDSDNDGCSDANEYYHLATADGNDGGVYGVGVPTVNGSGLVTGPVAASYAGTYTNVTIGGGVASILNPATPADQSTAAGANATFTTTVTTTGSATTQHQWQVSTDNGSTWANITNVGVYSGTTTGTLTITSATSGMNGYKYRDLVKQSNFACGPTSRVANLCVTPAVPTISTSAATCTTTGTSTINGYNSALTYTFTPPTSGITIASSGLISGMIVGTAYTVTAGNGTCNSTASASFSNATMLVPPTAYNVTGGGNYCSGGAGVPVGLSNSQTGVNYQLQLDGVNNGAIVSGTTGSAVNFGNKTVAGNYTVIATNNSTTCSQTMTGSVTVTVDPTSVGGTISGSTAVCSGTGTTLSLSGNTGSILRWESSLDNFATAATTIINSTTSLATGSLTATTYYRAVVQSGACPATNSAVATVTVNPLPTITGTSSVAQGASITLTGSASPASSNPWVSSNTAIATVTSGGIVTGVSAGSFIITYTNNNGCQITMNMSVTDPPLDSDNDNVSNPVDLDDDNDGILDSVENSACGLTGTFINPLFVEDFGTQSTTAGTFSISSPYTNYNYYQATVGTTPTNSADGPASPNFSLQDGRYTIFNNAQETSTWANSLWQNIGDHTNGGTSPTAGRMAIFNAGISAGEFYRRTLTGVVTSAPINASFWVMNLDIDIPSSSARNFPNIRIEFQETGNPSNVLYSFTTGNIPRVEKGSTTAWQNFTNPTIFIPSSNVNIDVVFINIAAGGTGNDLAIDDINIDQKLCDTDGDGIPNYLDLDSDNDGCSDANEYYNSTTADGGDGGVYGTGVPAVNSNGQVIAASYSGSYTNAVTFGTPSVVSNPANQTATFDGTATFSVTTSGGAGVTQFQWQQSTNGTIWNNVGTNSSSLNLTGITCSMNGYQYRVIVTESNFVCANVVSTTAVLTVSNPTAYDVTGGGAYCAGGTGVAVELSNSETGVNYQLQLDGVNDGAAVAGTGSVISFGNKTAAGTYTVIATNATTTCTAPMNGNALVTITTVPADPTLTIAQPTCGVSGTLTITNYNAATEYAVDGGAFAVLPAGTFAVTAGTHTVVARDAVSL</sequence>
<feature type="signal peptide" evidence="1">
    <location>
        <begin position="1"/>
        <end position="19"/>
    </location>
</feature>
<dbReference type="InterPro" id="IPR008964">
    <property type="entry name" value="Invasin/intimin_cell_adhesion"/>
</dbReference>
<evidence type="ECO:0000313" key="3">
    <source>
        <dbReference type="EMBL" id="MDR7208080.1"/>
    </source>
</evidence>
<feature type="non-terminal residue" evidence="3">
    <location>
        <position position="1318"/>
    </location>
</feature>
<accession>A0ABU1Y1I0</accession>
<feature type="chain" id="PRO_5046432282" description="BIG2 domain-containing protein" evidence="1">
    <location>
        <begin position="20"/>
        <end position="1318"/>
    </location>
</feature>
<organism evidence="3 4">
    <name type="scientific">Flavobacterium piscis</name>
    <dbReference type="NCBI Taxonomy" id="1114874"/>
    <lineage>
        <taxon>Bacteria</taxon>
        <taxon>Pseudomonadati</taxon>
        <taxon>Bacteroidota</taxon>
        <taxon>Flavobacteriia</taxon>
        <taxon>Flavobacteriales</taxon>
        <taxon>Flavobacteriaceae</taxon>
        <taxon>Flavobacterium</taxon>
    </lineage>
</organism>
<feature type="domain" description="BIG2" evidence="2">
    <location>
        <begin position="678"/>
        <end position="734"/>
    </location>
</feature>
<keyword evidence="4" id="KW-1185">Reference proteome</keyword>
<protein>
    <recommendedName>
        <fullName evidence="2">BIG2 domain-containing protein</fullName>
    </recommendedName>
</protein>
<dbReference type="Pfam" id="PF02368">
    <property type="entry name" value="Big_2"/>
    <property type="match status" value="1"/>
</dbReference>
<evidence type="ECO:0000256" key="1">
    <source>
        <dbReference type="SAM" id="SignalP"/>
    </source>
</evidence>
<gene>
    <name evidence="3" type="ORF">J2W48_000001</name>
</gene>